<sequence>MSENSRTSKFHKAWLMMAVGCLCMALLTMMGGMASFLIQPITSELGFQRGAFTLYIGIQGIISGFTMPIWGKYLPKIGIKPMVSISSVVCGIAMALYSQCTTLTGFYIIAVFVGGFLPGCTILPASVVVNNWFVKRKGFALGITMGFGSIAAAIMNPIIASITPTLGWQKIYLILGTTILIVGILITLFIQDHPSKAGLSPYGAEEIGSTQTKPQEVLTGVTYKNAIKSIPFWLVTIGIVLGMIGITGVNAHIPAFLSGIGLAASAGFLMSVFSLSGFGARILVGSLNDYFGIRVATIATLTIASIGLVMFTFIKGFPFAAAALIVFSVGVPINTLIPPLMVTEIFGKKYFSEIYSLIGGISNLAFGFAAPFYGFGFDLTGAYTIPMYLGAAMCIATMFLMLTAVKLGSKLRKSDESPEPSANSIG</sequence>
<dbReference type="Pfam" id="PF07690">
    <property type="entry name" value="MFS_1"/>
    <property type="match status" value="1"/>
</dbReference>
<keyword evidence="4 6" id="KW-1133">Transmembrane helix</keyword>
<dbReference type="InterPro" id="IPR020846">
    <property type="entry name" value="MFS_dom"/>
</dbReference>
<feature type="transmembrane region" description="Helical" evidence="6">
    <location>
        <begin position="232"/>
        <end position="253"/>
    </location>
</feature>
<dbReference type="STRING" id="36849.OXPF_25110"/>
<keyword evidence="5 6" id="KW-0472">Membrane</keyword>
<comment type="caution">
    <text evidence="8">The sequence shown here is derived from an EMBL/GenBank/DDBJ whole genome shotgun (WGS) entry which is preliminary data.</text>
</comment>
<dbReference type="InterPro" id="IPR036259">
    <property type="entry name" value="MFS_trans_sf"/>
</dbReference>
<evidence type="ECO:0000256" key="6">
    <source>
        <dbReference type="SAM" id="Phobius"/>
    </source>
</evidence>
<evidence type="ECO:0000259" key="7">
    <source>
        <dbReference type="PROSITE" id="PS50850"/>
    </source>
</evidence>
<feature type="transmembrane region" description="Helical" evidence="6">
    <location>
        <begin position="82"/>
        <end position="99"/>
    </location>
</feature>
<evidence type="ECO:0000313" key="8">
    <source>
        <dbReference type="EMBL" id="KPU44341.1"/>
    </source>
</evidence>
<dbReference type="InterPro" id="IPR011701">
    <property type="entry name" value="MFS"/>
</dbReference>
<dbReference type="AlphaFoldDB" id="A0A0P8WP39"/>
<evidence type="ECO:0000313" key="9">
    <source>
        <dbReference type="Proteomes" id="UP000050326"/>
    </source>
</evidence>
<keyword evidence="9" id="KW-1185">Reference proteome</keyword>
<keyword evidence="3 6" id="KW-0812">Transmembrane</keyword>
<protein>
    <submittedName>
        <fullName evidence="8">Putative sulfoacetate transporter SauU</fullName>
    </submittedName>
</protein>
<dbReference type="EMBL" id="LKET01000032">
    <property type="protein sequence ID" value="KPU44341.1"/>
    <property type="molecule type" value="Genomic_DNA"/>
</dbReference>
<feature type="transmembrane region" description="Helical" evidence="6">
    <location>
        <begin position="12"/>
        <end position="38"/>
    </location>
</feature>
<dbReference type="RefSeq" id="WP_054875521.1">
    <property type="nucleotide sequence ID" value="NZ_LKET01000032.1"/>
</dbReference>
<accession>A0A0P8WP39</accession>
<evidence type="ECO:0000256" key="5">
    <source>
        <dbReference type="ARBA" id="ARBA00023136"/>
    </source>
</evidence>
<feature type="transmembrane region" description="Helical" evidence="6">
    <location>
        <begin position="139"/>
        <end position="159"/>
    </location>
</feature>
<dbReference type="GO" id="GO:0022857">
    <property type="term" value="F:transmembrane transporter activity"/>
    <property type="evidence" value="ECO:0007669"/>
    <property type="project" value="InterPro"/>
</dbReference>
<feature type="transmembrane region" description="Helical" evidence="6">
    <location>
        <begin position="320"/>
        <end position="342"/>
    </location>
</feature>
<evidence type="ECO:0000256" key="3">
    <source>
        <dbReference type="ARBA" id="ARBA00022692"/>
    </source>
</evidence>
<feature type="domain" description="Major facilitator superfamily (MFS) profile" evidence="7">
    <location>
        <begin position="13"/>
        <end position="408"/>
    </location>
</feature>
<feature type="transmembrane region" description="Helical" evidence="6">
    <location>
        <begin position="354"/>
        <end position="373"/>
    </location>
</feature>
<dbReference type="Proteomes" id="UP000050326">
    <property type="component" value="Unassembled WGS sequence"/>
</dbReference>
<dbReference type="Gene3D" id="1.20.1250.20">
    <property type="entry name" value="MFS general substrate transporter like domains"/>
    <property type="match status" value="2"/>
</dbReference>
<feature type="transmembrane region" description="Helical" evidence="6">
    <location>
        <begin position="385"/>
        <end position="405"/>
    </location>
</feature>
<comment type="subcellular location">
    <subcellularLocation>
        <location evidence="1">Cell membrane</location>
        <topology evidence="1">Multi-pass membrane protein</topology>
    </subcellularLocation>
</comment>
<feature type="transmembrane region" description="Helical" evidence="6">
    <location>
        <begin position="105"/>
        <end position="127"/>
    </location>
</feature>
<evidence type="ECO:0000256" key="2">
    <source>
        <dbReference type="ARBA" id="ARBA00022448"/>
    </source>
</evidence>
<dbReference type="InterPro" id="IPR052983">
    <property type="entry name" value="MFS_Riboflavin_Transporter"/>
</dbReference>
<reference evidence="8 9" key="1">
    <citation type="submission" date="2015-09" db="EMBL/GenBank/DDBJ databases">
        <title>Genome sequence of Oxobacter pfennigii DSM 3222.</title>
        <authorList>
            <person name="Poehlein A."/>
            <person name="Bengelsdorf F.R."/>
            <person name="Schiel-Bengelsdorf B."/>
            <person name="Duerre P."/>
            <person name="Daniel R."/>
        </authorList>
    </citation>
    <scope>NUCLEOTIDE SEQUENCE [LARGE SCALE GENOMIC DNA]</scope>
    <source>
        <strain evidence="8 9">DSM 3222</strain>
    </source>
</reference>
<proteinExistence type="predicted"/>
<feature type="transmembrane region" description="Helical" evidence="6">
    <location>
        <begin position="259"/>
        <end position="284"/>
    </location>
</feature>
<dbReference type="SUPFAM" id="SSF103473">
    <property type="entry name" value="MFS general substrate transporter"/>
    <property type="match status" value="1"/>
</dbReference>
<gene>
    <name evidence="8" type="primary">sauU_1</name>
    <name evidence="8" type="ORF">OXPF_25110</name>
</gene>
<feature type="transmembrane region" description="Helical" evidence="6">
    <location>
        <begin position="50"/>
        <end position="70"/>
    </location>
</feature>
<evidence type="ECO:0000256" key="1">
    <source>
        <dbReference type="ARBA" id="ARBA00004651"/>
    </source>
</evidence>
<organism evidence="8 9">
    <name type="scientific">Oxobacter pfennigii</name>
    <dbReference type="NCBI Taxonomy" id="36849"/>
    <lineage>
        <taxon>Bacteria</taxon>
        <taxon>Bacillati</taxon>
        <taxon>Bacillota</taxon>
        <taxon>Clostridia</taxon>
        <taxon>Eubacteriales</taxon>
        <taxon>Clostridiaceae</taxon>
        <taxon>Oxobacter</taxon>
    </lineage>
</organism>
<dbReference type="PANTHER" id="PTHR43385:SF1">
    <property type="entry name" value="RIBOFLAVIN TRANSPORTER RIBJ"/>
    <property type="match status" value="1"/>
</dbReference>
<dbReference type="OrthoDB" id="182417at2"/>
<dbReference type="GO" id="GO:0005886">
    <property type="term" value="C:plasma membrane"/>
    <property type="evidence" value="ECO:0007669"/>
    <property type="project" value="UniProtKB-SubCell"/>
</dbReference>
<evidence type="ECO:0000256" key="4">
    <source>
        <dbReference type="ARBA" id="ARBA00022989"/>
    </source>
</evidence>
<name>A0A0P8WP39_9CLOT</name>
<feature type="transmembrane region" description="Helical" evidence="6">
    <location>
        <begin position="171"/>
        <end position="190"/>
    </location>
</feature>
<feature type="transmembrane region" description="Helical" evidence="6">
    <location>
        <begin position="291"/>
        <end position="314"/>
    </location>
</feature>
<keyword evidence="2" id="KW-0813">Transport</keyword>
<dbReference type="PROSITE" id="PS50850">
    <property type="entry name" value="MFS"/>
    <property type="match status" value="1"/>
</dbReference>
<dbReference type="PANTHER" id="PTHR43385">
    <property type="entry name" value="RIBOFLAVIN TRANSPORTER RIBJ"/>
    <property type="match status" value="1"/>
</dbReference>